<dbReference type="PhylomeDB" id="A0A0G4GZ04"/>
<keyword evidence="2" id="KW-1185">Reference proteome</keyword>
<sequence>MDAICREDSLAKRNAQITVAEEKMEYIEAFLRHQSPPPPRLLALPDTLIYTMLSPLLGTQTIIGSLSPTHPSLHSLAVNPKGHQTVHFEGSTALAPQTQKQLTTWLPRLSKATRAVFLLPLTEWAVKTVEALCGTL</sequence>
<evidence type="ECO:0000313" key="1">
    <source>
        <dbReference type="EMBL" id="CEM36170.1"/>
    </source>
</evidence>
<dbReference type="Proteomes" id="UP000041254">
    <property type="component" value="Unassembled WGS sequence"/>
</dbReference>
<dbReference type="VEuPathDB" id="CryptoDB:Vbra_19114"/>
<organism evidence="1 2">
    <name type="scientific">Vitrella brassicaformis (strain CCMP3155)</name>
    <dbReference type="NCBI Taxonomy" id="1169540"/>
    <lineage>
        <taxon>Eukaryota</taxon>
        <taxon>Sar</taxon>
        <taxon>Alveolata</taxon>
        <taxon>Colpodellida</taxon>
        <taxon>Vitrellaceae</taxon>
        <taxon>Vitrella</taxon>
    </lineage>
</organism>
<dbReference type="EMBL" id="CDMY01000878">
    <property type="protein sequence ID" value="CEM36170.1"/>
    <property type="molecule type" value="Genomic_DNA"/>
</dbReference>
<protein>
    <submittedName>
        <fullName evidence="1">Uncharacterized protein</fullName>
    </submittedName>
</protein>
<dbReference type="AlphaFoldDB" id="A0A0G4GZ04"/>
<proteinExistence type="predicted"/>
<evidence type="ECO:0000313" key="2">
    <source>
        <dbReference type="Proteomes" id="UP000041254"/>
    </source>
</evidence>
<dbReference type="InParanoid" id="A0A0G4GZ04"/>
<name>A0A0G4GZ04_VITBC</name>
<gene>
    <name evidence="1" type="ORF">Vbra_19114</name>
</gene>
<accession>A0A0G4GZ04</accession>
<reference evidence="1 2" key="1">
    <citation type="submission" date="2014-11" db="EMBL/GenBank/DDBJ databases">
        <authorList>
            <person name="Zhu J."/>
            <person name="Qi W."/>
            <person name="Song R."/>
        </authorList>
    </citation>
    <scope>NUCLEOTIDE SEQUENCE [LARGE SCALE GENOMIC DNA]</scope>
</reference>